<dbReference type="RefSeq" id="XP_033394306.1">
    <property type="nucleotide sequence ID" value="XM_033547281.1"/>
</dbReference>
<name>A0A6A6B5A0_9PEZI</name>
<organism evidence="2 3">
    <name type="scientific">Aplosporella prunicola CBS 121167</name>
    <dbReference type="NCBI Taxonomy" id="1176127"/>
    <lineage>
        <taxon>Eukaryota</taxon>
        <taxon>Fungi</taxon>
        <taxon>Dikarya</taxon>
        <taxon>Ascomycota</taxon>
        <taxon>Pezizomycotina</taxon>
        <taxon>Dothideomycetes</taxon>
        <taxon>Dothideomycetes incertae sedis</taxon>
        <taxon>Botryosphaeriales</taxon>
        <taxon>Aplosporellaceae</taxon>
        <taxon>Aplosporella</taxon>
    </lineage>
</organism>
<sequence>MAVLFHDRKRRRQAPKLPGSPSPRQRMWRFARHIRVIRPIFDHRAAPVVLALAQAPGFSRRPRDRPMLTVCVSSTRCDGRCSARRKGQLYLSHPLHSKETKSPCSVLQKAWGNGSRLVEQAR</sequence>
<gene>
    <name evidence="2" type="ORF">K452DRAFT_88801</name>
</gene>
<dbReference type="AlphaFoldDB" id="A0A6A6B5A0"/>
<evidence type="ECO:0000256" key="1">
    <source>
        <dbReference type="SAM" id="MobiDB-lite"/>
    </source>
</evidence>
<feature type="region of interest" description="Disordered" evidence="1">
    <location>
        <begin position="1"/>
        <end position="25"/>
    </location>
</feature>
<dbReference type="Proteomes" id="UP000799438">
    <property type="component" value="Unassembled WGS sequence"/>
</dbReference>
<protein>
    <submittedName>
        <fullName evidence="2">Uncharacterized protein</fullName>
    </submittedName>
</protein>
<dbReference type="EMBL" id="ML995496">
    <property type="protein sequence ID" value="KAF2138593.1"/>
    <property type="molecule type" value="Genomic_DNA"/>
</dbReference>
<dbReference type="GeneID" id="54304788"/>
<accession>A0A6A6B5A0</accession>
<evidence type="ECO:0000313" key="3">
    <source>
        <dbReference type="Proteomes" id="UP000799438"/>
    </source>
</evidence>
<evidence type="ECO:0000313" key="2">
    <source>
        <dbReference type="EMBL" id="KAF2138593.1"/>
    </source>
</evidence>
<proteinExistence type="predicted"/>
<reference evidence="2" key="1">
    <citation type="journal article" date="2020" name="Stud. Mycol.">
        <title>101 Dothideomycetes genomes: a test case for predicting lifestyles and emergence of pathogens.</title>
        <authorList>
            <person name="Haridas S."/>
            <person name="Albert R."/>
            <person name="Binder M."/>
            <person name="Bloem J."/>
            <person name="Labutti K."/>
            <person name="Salamov A."/>
            <person name="Andreopoulos B."/>
            <person name="Baker S."/>
            <person name="Barry K."/>
            <person name="Bills G."/>
            <person name="Bluhm B."/>
            <person name="Cannon C."/>
            <person name="Castanera R."/>
            <person name="Culley D."/>
            <person name="Daum C."/>
            <person name="Ezra D."/>
            <person name="Gonzalez J."/>
            <person name="Henrissat B."/>
            <person name="Kuo A."/>
            <person name="Liang C."/>
            <person name="Lipzen A."/>
            <person name="Lutzoni F."/>
            <person name="Magnuson J."/>
            <person name="Mondo S."/>
            <person name="Nolan M."/>
            <person name="Ohm R."/>
            <person name="Pangilinan J."/>
            <person name="Park H.-J."/>
            <person name="Ramirez L."/>
            <person name="Alfaro M."/>
            <person name="Sun H."/>
            <person name="Tritt A."/>
            <person name="Yoshinaga Y."/>
            <person name="Zwiers L.-H."/>
            <person name="Turgeon B."/>
            <person name="Goodwin S."/>
            <person name="Spatafora J."/>
            <person name="Crous P."/>
            <person name="Grigoriev I."/>
        </authorList>
    </citation>
    <scope>NUCLEOTIDE SEQUENCE</scope>
    <source>
        <strain evidence="2">CBS 121167</strain>
    </source>
</reference>
<keyword evidence="3" id="KW-1185">Reference proteome</keyword>